<evidence type="ECO:0008006" key="2">
    <source>
        <dbReference type="Google" id="ProtNLM"/>
    </source>
</evidence>
<protein>
    <recommendedName>
        <fullName evidence="2">IS3 family transposase</fullName>
    </recommendedName>
</protein>
<reference evidence="1" key="1">
    <citation type="submission" date="2022-10" db="EMBL/GenBank/DDBJ databases">
        <title>The complete genomes of actinobacterial strains from the NBC collection.</title>
        <authorList>
            <person name="Joergensen T.S."/>
            <person name="Alvarez Arevalo M."/>
            <person name="Sterndorff E.B."/>
            <person name="Faurdal D."/>
            <person name="Vuksanovic O."/>
            <person name="Mourched A.-S."/>
            <person name="Charusanti P."/>
            <person name="Shaw S."/>
            <person name="Blin K."/>
            <person name="Weber T."/>
        </authorList>
    </citation>
    <scope>NUCLEOTIDE SEQUENCE</scope>
    <source>
        <strain evidence="1">NBC_00119</strain>
    </source>
</reference>
<dbReference type="EMBL" id="CP108195">
    <property type="protein sequence ID" value="WTS18346.1"/>
    <property type="molecule type" value="Genomic_DNA"/>
</dbReference>
<accession>A0AAU1UMA4</accession>
<proteinExistence type="predicted"/>
<sequence length="77" mass="8725">MRLDTEKYAYSVEFMCGQLGVSRSGYYDWRSRPESATAQRREELKLLIEKAFDMSDSTYGPGALRDEDWSGFAGLAG</sequence>
<evidence type="ECO:0000313" key="1">
    <source>
        <dbReference type="EMBL" id="WTS18346.1"/>
    </source>
</evidence>
<organism evidence="1">
    <name type="scientific">Streptomyces sp. NBC_00119</name>
    <dbReference type="NCBI Taxonomy" id="2975659"/>
    <lineage>
        <taxon>Bacteria</taxon>
        <taxon>Bacillati</taxon>
        <taxon>Actinomycetota</taxon>
        <taxon>Actinomycetes</taxon>
        <taxon>Kitasatosporales</taxon>
        <taxon>Streptomycetaceae</taxon>
        <taxon>Streptomyces</taxon>
    </lineage>
</organism>
<gene>
    <name evidence="1" type="ORF">OHU69_49760</name>
</gene>
<dbReference type="AlphaFoldDB" id="A0AAU1UMA4"/>
<name>A0AAU1UMA4_9ACTN</name>